<organism evidence="1 2">
    <name type="scientific">Gordonia spumicola</name>
    <dbReference type="NCBI Taxonomy" id="589161"/>
    <lineage>
        <taxon>Bacteria</taxon>
        <taxon>Bacillati</taxon>
        <taxon>Actinomycetota</taxon>
        <taxon>Actinomycetes</taxon>
        <taxon>Mycobacteriales</taxon>
        <taxon>Gordoniaceae</taxon>
        <taxon>Gordonia</taxon>
    </lineage>
</organism>
<sequence>MDDVQHRAELQLQALEGVQARLNALTVTETGDSGRVIVDVDVTGAMTGLRLLPGAGNGQPAALADQIVRTAVRAATRVFTDRADIMTAFVADFAELIGSDAVGVSMEPDPGFVRPTLQEPQSEE</sequence>
<keyword evidence="2" id="KW-1185">Reference proteome</keyword>
<dbReference type="GO" id="GO:0003677">
    <property type="term" value="F:DNA binding"/>
    <property type="evidence" value="ECO:0007669"/>
    <property type="project" value="InterPro"/>
</dbReference>
<evidence type="ECO:0000313" key="2">
    <source>
        <dbReference type="Proteomes" id="UP000444960"/>
    </source>
</evidence>
<proteinExistence type="predicted"/>
<dbReference type="InterPro" id="IPR004401">
    <property type="entry name" value="YbaB/EbfC"/>
</dbReference>
<dbReference type="InterPro" id="IPR036894">
    <property type="entry name" value="YbaB-like_sf"/>
</dbReference>
<comment type="caution">
    <text evidence="1">The sequence shown here is derived from an EMBL/GenBank/DDBJ whole genome shotgun (WGS) entry which is preliminary data.</text>
</comment>
<dbReference type="Proteomes" id="UP000444960">
    <property type="component" value="Unassembled WGS sequence"/>
</dbReference>
<gene>
    <name evidence="1" type="ORF">nbrc107696_44550</name>
</gene>
<protein>
    <recommendedName>
        <fullName evidence="3">YbaB/EbfC DNA-binding family protein</fullName>
    </recommendedName>
</protein>
<evidence type="ECO:0000313" key="1">
    <source>
        <dbReference type="EMBL" id="GEE04009.1"/>
    </source>
</evidence>
<dbReference type="Pfam" id="PF02575">
    <property type="entry name" value="YbaB_DNA_bd"/>
    <property type="match status" value="1"/>
</dbReference>
<dbReference type="Gene3D" id="3.30.1310.10">
    <property type="entry name" value="Nucleoid-associated protein YbaB-like domain"/>
    <property type="match status" value="1"/>
</dbReference>
<dbReference type="EMBL" id="BJOV01000005">
    <property type="protein sequence ID" value="GEE04009.1"/>
    <property type="molecule type" value="Genomic_DNA"/>
</dbReference>
<dbReference type="AlphaFoldDB" id="A0A7I9VF53"/>
<name>A0A7I9VF53_9ACTN</name>
<accession>A0A7I9VF53</accession>
<reference evidence="2" key="1">
    <citation type="submission" date="2019-06" db="EMBL/GenBank/DDBJ databases">
        <title>Gordonia isolated from sludge of a wastewater treatment plant.</title>
        <authorList>
            <person name="Tamura T."/>
            <person name="Aoyama K."/>
            <person name="Kang Y."/>
            <person name="Saito S."/>
            <person name="Akiyama N."/>
            <person name="Yazawa K."/>
            <person name="Gonoi T."/>
            <person name="Mikami Y."/>
        </authorList>
    </citation>
    <scope>NUCLEOTIDE SEQUENCE [LARGE SCALE GENOMIC DNA]</scope>
    <source>
        <strain evidence="2">NBRC 107696</strain>
    </source>
</reference>
<evidence type="ECO:0008006" key="3">
    <source>
        <dbReference type="Google" id="ProtNLM"/>
    </source>
</evidence>